<reference evidence="1 2" key="1">
    <citation type="submission" date="2009-05" db="EMBL/GenBank/DDBJ databases">
        <authorList>
            <person name="Setubal J.C."/>
            <person name="Boyle S."/>
            <person name="Crasta O.R."/>
            <person name="Gillespie J.J."/>
            <person name="Kenyon R.W."/>
            <person name="Lu J."/>
            <person name="Mane S."/>
            <person name="Nagrani S."/>
            <person name="Shallom J.M."/>
            <person name="Shallom S."/>
            <person name="Shukla M."/>
            <person name="Snyder E.E."/>
            <person name="Sobral B.W."/>
            <person name="Wattam A.R."/>
            <person name="Will R."/>
            <person name="Williams K."/>
            <person name="Yoo H."/>
            <person name="Munk C."/>
            <person name="Tapia R."/>
            <person name="Green L."/>
            <person name="Rogers Y."/>
            <person name="Detter J.C."/>
            <person name="Bruce D."/>
            <person name="Brettin T.S."/>
            <person name="Tsolis R."/>
        </authorList>
    </citation>
    <scope>NUCLEOTIDE SEQUENCE [LARGE SCALE GENOMIC DNA]</scope>
    <source>
        <strain evidence="1 2">LMG 3301</strain>
    </source>
</reference>
<comment type="caution">
    <text evidence="1">The sequence shown here is derived from an EMBL/GenBank/DDBJ whole genome shotgun (WGS) entry which is preliminary data.</text>
</comment>
<evidence type="ECO:0000313" key="1">
    <source>
        <dbReference type="EMBL" id="EEQ93539.1"/>
    </source>
</evidence>
<dbReference type="EMBL" id="ACQA01000002">
    <property type="protein sequence ID" value="EEQ93539.1"/>
    <property type="molecule type" value="Genomic_DNA"/>
</dbReference>
<accession>C4WL05</accession>
<name>C4WL05_9HYPH</name>
<protein>
    <submittedName>
        <fullName evidence="1">Uncharacterized protein</fullName>
    </submittedName>
</protein>
<organism evidence="1 2">
    <name type="scientific">Brucella intermedia LMG 3301</name>
    <dbReference type="NCBI Taxonomy" id="641118"/>
    <lineage>
        <taxon>Bacteria</taxon>
        <taxon>Pseudomonadati</taxon>
        <taxon>Pseudomonadota</taxon>
        <taxon>Alphaproteobacteria</taxon>
        <taxon>Hyphomicrobiales</taxon>
        <taxon>Brucellaceae</taxon>
        <taxon>Brucella/Ochrobactrum group</taxon>
        <taxon>Brucella</taxon>
    </lineage>
</organism>
<dbReference type="HOGENOM" id="CLU_3155546_0_0_5"/>
<dbReference type="AlphaFoldDB" id="C4WL05"/>
<gene>
    <name evidence="1" type="ORF">OINT_2000696</name>
</gene>
<dbReference type="Proteomes" id="UP000004386">
    <property type="component" value="Unassembled WGS sequence"/>
</dbReference>
<proteinExistence type="predicted"/>
<evidence type="ECO:0000313" key="2">
    <source>
        <dbReference type="Proteomes" id="UP000004386"/>
    </source>
</evidence>
<sequence>MPGNIGGQILQSRACNHVIVKTRCKTAKASGFPVVLRGFSECAKAPVL</sequence>